<name>D1A4C3_THECD</name>
<accession>D1A4C3</accession>
<evidence type="ECO:0008006" key="5">
    <source>
        <dbReference type="Google" id="ProtNLM"/>
    </source>
</evidence>
<dbReference type="eggNOG" id="ENOG503304R">
    <property type="taxonomic scope" value="Bacteria"/>
</dbReference>
<dbReference type="OrthoDB" id="5189092at2"/>
<dbReference type="Proteomes" id="UP000001918">
    <property type="component" value="Chromosome"/>
</dbReference>
<reference evidence="3 4" key="1">
    <citation type="journal article" date="2011" name="Stand. Genomic Sci.">
        <title>Complete genome sequence of Thermomonospora curvata type strain (B9).</title>
        <authorList>
            <person name="Chertkov O."/>
            <person name="Sikorski J."/>
            <person name="Nolan M."/>
            <person name="Lapidus A."/>
            <person name="Lucas S."/>
            <person name="Del Rio T.G."/>
            <person name="Tice H."/>
            <person name="Cheng J.F."/>
            <person name="Goodwin L."/>
            <person name="Pitluck S."/>
            <person name="Liolios K."/>
            <person name="Ivanova N."/>
            <person name="Mavromatis K."/>
            <person name="Mikhailova N."/>
            <person name="Ovchinnikova G."/>
            <person name="Pati A."/>
            <person name="Chen A."/>
            <person name="Palaniappan K."/>
            <person name="Djao O.D."/>
            <person name="Land M."/>
            <person name="Hauser L."/>
            <person name="Chang Y.J."/>
            <person name="Jeffries C.D."/>
            <person name="Brettin T."/>
            <person name="Han C."/>
            <person name="Detter J.C."/>
            <person name="Rohde M."/>
            <person name="Goker M."/>
            <person name="Woyke T."/>
            <person name="Bristow J."/>
            <person name="Eisen J.A."/>
            <person name="Markowitz V."/>
            <person name="Hugenholtz P."/>
            <person name="Klenk H.P."/>
            <person name="Kyrpides N.C."/>
        </authorList>
    </citation>
    <scope>NUCLEOTIDE SEQUENCE [LARGE SCALE GENOMIC DNA]</scope>
    <source>
        <strain evidence="4">ATCC 19995 / DSM 43183 / JCM 3096 / KCTC 9072 / NBRC 15933 / NCIMB 10081 / Henssen B9</strain>
    </source>
</reference>
<keyword evidence="4" id="KW-1185">Reference proteome</keyword>
<gene>
    <name evidence="3" type="ordered locus">Tcur_4470</name>
</gene>
<feature type="transmembrane region" description="Helical" evidence="2">
    <location>
        <begin position="18"/>
        <end position="36"/>
    </location>
</feature>
<dbReference type="AlphaFoldDB" id="D1A4C3"/>
<dbReference type="STRING" id="471852.Tcur_4470"/>
<evidence type="ECO:0000256" key="1">
    <source>
        <dbReference type="SAM" id="MobiDB-lite"/>
    </source>
</evidence>
<dbReference type="KEGG" id="tcu:Tcur_4470"/>
<organism evidence="3 4">
    <name type="scientific">Thermomonospora curvata (strain ATCC 19995 / DSM 43183 / JCM 3096 / KCTC 9072 / NBRC 15933 / NCIMB 10081 / Henssen B9)</name>
    <dbReference type="NCBI Taxonomy" id="471852"/>
    <lineage>
        <taxon>Bacteria</taxon>
        <taxon>Bacillati</taxon>
        <taxon>Actinomycetota</taxon>
        <taxon>Actinomycetes</taxon>
        <taxon>Streptosporangiales</taxon>
        <taxon>Thermomonosporaceae</taxon>
        <taxon>Thermomonospora</taxon>
    </lineage>
</organism>
<sequence>MYPTTESDDNAVYWRRRAVVLGGMLAVVGLLAWACGGDGERADMVGAMATPSPSLGGITAGIPPIPTHTPTPGPTATGSAKAARSGGARQRGVCAPRDVVVTLSMDGEVYPAGRKPRFHLSVVNTGRRTCAFDVGPAALRLQITSGRDRIWSSAHCAGSDGTSRQRLRRGVPYLRTIVWDRRRSAEGCPRERAAARPGTYVAKVKGKGVIRDGTQVFRLR</sequence>
<feature type="compositionally biased region" description="Low complexity" evidence="1">
    <location>
        <begin position="74"/>
        <end position="88"/>
    </location>
</feature>
<proteinExistence type="predicted"/>
<evidence type="ECO:0000313" key="4">
    <source>
        <dbReference type="Proteomes" id="UP000001918"/>
    </source>
</evidence>
<feature type="region of interest" description="Disordered" evidence="1">
    <location>
        <begin position="66"/>
        <end position="89"/>
    </location>
</feature>
<evidence type="ECO:0000256" key="2">
    <source>
        <dbReference type="SAM" id="Phobius"/>
    </source>
</evidence>
<evidence type="ECO:0000313" key="3">
    <source>
        <dbReference type="EMBL" id="ACY99997.1"/>
    </source>
</evidence>
<dbReference type="EMBL" id="CP001738">
    <property type="protein sequence ID" value="ACY99997.1"/>
    <property type="molecule type" value="Genomic_DNA"/>
</dbReference>
<keyword evidence="2" id="KW-0472">Membrane</keyword>
<dbReference type="RefSeq" id="WP_012854780.1">
    <property type="nucleotide sequence ID" value="NC_013510.1"/>
</dbReference>
<keyword evidence="2" id="KW-1133">Transmembrane helix</keyword>
<dbReference type="HOGENOM" id="CLU_075791_2_0_11"/>
<protein>
    <recommendedName>
        <fullName evidence="5">Intracellular proteinase inhibitor BsuPI domain-containing protein</fullName>
    </recommendedName>
</protein>
<keyword evidence="2" id="KW-0812">Transmembrane</keyword>